<dbReference type="OrthoDB" id="5146053at2759"/>
<keyword evidence="1" id="KW-1133">Transmembrane helix</keyword>
<evidence type="ECO:0000313" key="2">
    <source>
        <dbReference type="EMBL" id="KAF4123470.1"/>
    </source>
</evidence>
<accession>A0A9P5D567</accession>
<evidence type="ECO:0000313" key="3">
    <source>
        <dbReference type="Proteomes" id="UP000749293"/>
    </source>
</evidence>
<organism evidence="2 3">
    <name type="scientific">Geosmithia morbida</name>
    <dbReference type="NCBI Taxonomy" id="1094350"/>
    <lineage>
        <taxon>Eukaryota</taxon>
        <taxon>Fungi</taxon>
        <taxon>Dikarya</taxon>
        <taxon>Ascomycota</taxon>
        <taxon>Pezizomycotina</taxon>
        <taxon>Sordariomycetes</taxon>
        <taxon>Hypocreomycetidae</taxon>
        <taxon>Hypocreales</taxon>
        <taxon>Bionectriaceae</taxon>
        <taxon>Geosmithia</taxon>
    </lineage>
</organism>
<keyword evidence="1" id="KW-0812">Transmembrane</keyword>
<keyword evidence="3" id="KW-1185">Reference proteome</keyword>
<dbReference type="GeneID" id="55972396"/>
<name>A0A9P5D567_9HYPO</name>
<dbReference type="AlphaFoldDB" id="A0A9P5D567"/>
<reference evidence="2" key="1">
    <citation type="submission" date="2020-03" db="EMBL/GenBank/DDBJ databases">
        <title>Site-based positive gene gene selection in Geosmithia morbida across the United States reveals a broad range of putative effectors and factors for local host and environmental adapation.</title>
        <authorList>
            <person name="Onufrak A."/>
            <person name="Murdoch R.W."/>
            <person name="Gazis R."/>
            <person name="Huff M."/>
            <person name="Staton M."/>
            <person name="Klingeman W."/>
            <person name="Hadziabdic D."/>
        </authorList>
    </citation>
    <scope>NUCLEOTIDE SEQUENCE</scope>
    <source>
        <strain evidence="2">1262</strain>
    </source>
</reference>
<gene>
    <name evidence="2" type="ORF">GMORB2_6171</name>
</gene>
<feature type="transmembrane region" description="Helical" evidence="1">
    <location>
        <begin position="64"/>
        <end position="83"/>
    </location>
</feature>
<protein>
    <submittedName>
        <fullName evidence="2">Uncharacterized protein</fullName>
    </submittedName>
</protein>
<dbReference type="Proteomes" id="UP000749293">
    <property type="component" value="Unassembled WGS sequence"/>
</dbReference>
<keyword evidence="1" id="KW-0472">Membrane</keyword>
<dbReference type="RefSeq" id="XP_035322122.1">
    <property type="nucleotide sequence ID" value="XM_035468141.1"/>
</dbReference>
<dbReference type="PANTHER" id="PTHR35043">
    <property type="entry name" value="TRANSCRIPTION FACTOR DOMAIN-CONTAINING PROTEIN"/>
    <property type="match status" value="1"/>
</dbReference>
<sequence length="181" mass="20793">MNVQPFMGLPVIPPTRPIQAIPNDRFPMDPHGAQEYLLCLATLVFTGLHVAGWYLPFPTSVERVLWRVASLILFAVTALFWVLETVASWHRLGRWTRLYLRISDRPSLPAFERRTTLRLDQERSREMSALPLPWEFWSTAPIAVLYTIARLYQLVGGFTGLREIDASAFVQVEWSAYLPHA</sequence>
<evidence type="ECO:0000256" key="1">
    <source>
        <dbReference type="SAM" id="Phobius"/>
    </source>
</evidence>
<feature type="transmembrane region" description="Helical" evidence="1">
    <location>
        <begin position="35"/>
        <end position="57"/>
    </location>
</feature>
<dbReference type="EMBL" id="JAANYQ010000006">
    <property type="protein sequence ID" value="KAF4123470.1"/>
    <property type="molecule type" value="Genomic_DNA"/>
</dbReference>
<proteinExistence type="predicted"/>
<comment type="caution">
    <text evidence="2">The sequence shown here is derived from an EMBL/GenBank/DDBJ whole genome shotgun (WGS) entry which is preliminary data.</text>
</comment>
<dbReference type="PANTHER" id="PTHR35043:SF8">
    <property type="entry name" value="DUF4220 DOMAIN-CONTAINING PROTEIN"/>
    <property type="match status" value="1"/>
</dbReference>